<feature type="transmembrane region" description="Helical" evidence="7">
    <location>
        <begin position="89"/>
        <end position="111"/>
    </location>
</feature>
<feature type="transmembrane region" description="Helical" evidence="7">
    <location>
        <begin position="120"/>
        <end position="141"/>
    </location>
</feature>
<evidence type="ECO:0000256" key="3">
    <source>
        <dbReference type="ARBA" id="ARBA00022475"/>
    </source>
</evidence>
<dbReference type="AlphaFoldDB" id="A0A556QS64"/>
<dbReference type="GO" id="GO:0005886">
    <property type="term" value="C:plasma membrane"/>
    <property type="evidence" value="ECO:0007669"/>
    <property type="project" value="UniProtKB-SubCell"/>
</dbReference>
<comment type="caution">
    <text evidence="9">The sequence shown here is derived from an EMBL/GenBank/DDBJ whole genome shotgun (WGS) entry which is preliminary data.</text>
</comment>
<dbReference type="PANTHER" id="PTHR43744:SF12">
    <property type="entry name" value="ABC TRANSPORTER PERMEASE PROTEIN MG189-RELATED"/>
    <property type="match status" value="1"/>
</dbReference>
<dbReference type="InterPro" id="IPR000515">
    <property type="entry name" value="MetI-like"/>
</dbReference>
<dbReference type="Pfam" id="PF00528">
    <property type="entry name" value="BPD_transp_1"/>
    <property type="match status" value="1"/>
</dbReference>
<dbReference type="PROSITE" id="PS50928">
    <property type="entry name" value="ABC_TM1"/>
    <property type="match status" value="1"/>
</dbReference>
<protein>
    <submittedName>
        <fullName evidence="9">Carbohydrate ABC transporter permease</fullName>
    </submittedName>
</protein>
<keyword evidence="10" id="KW-1185">Reference proteome</keyword>
<evidence type="ECO:0000259" key="8">
    <source>
        <dbReference type="PROSITE" id="PS50928"/>
    </source>
</evidence>
<dbReference type="PANTHER" id="PTHR43744">
    <property type="entry name" value="ABC TRANSPORTER PERMEASE PROTEIN MG189-RELATED-RELATED"/>
    <property type="match status" value="1"/>
</dbReference>
<evidence type="ECO:0000256" key="2">
    <source>
        <dbReference type="ARBA" id="ARBA00022448"/>
    </source>
</evidence>
<dbReference type="GO" id="GO:0055085">
    <property type="term" value="P:transmembrane transport"/>
    <property type="evidence" value="ECO:0007669"/>
    <property type="project" value="InterPro"/>
</dbReference>
<evidence type="ECO:0000256" key="6">
    <source>
        <dbReference type="ARBA" id="ARBA00023136"/>
    </source>
</evidence>
<dbReference type="RefSeq" id="WP_144230000.1">
    <property type="nucleotide sequence ID" value="NZ_CBCRVV010000031.1"/>
</dbReference>
<feature type="transmembrane region" description="Helical" evidence="7">
    <location>
        <begin position="254"/>
        <end position="275"/>
    </location>
</feature>
<comment type="subcellular location">
    <subcellularLocation>
        <location evidence="1 7">Cell membrane</location>
        <topology evidence="1 7">Multi-pass membrane protein</topology>
    </subcellularLocation>
</comment>
<dbReference type="Proteomes" id="UP000315648">
    <property type="component" value="Unassembled WGS sequence"/>
</dbReference>
<gene>
    <name evidence="9" type="ORF">FPL22_09280</name>
</gene>
<evidence type="ECO:0000256" key="4">
    <source>
        <dbReference type="ARBA" id="ARBA00022692"/>
    </source>
</evidence>
<dbReference type="InterPro" id="IPR035906">
    <property type="entry name" value="MetI-like_sf"/>
</dbReference>
<dbReference type="OrthoDB" id="9794684at2"/>
<keyword evidence="5 7" id="KW-1133">Transmembrane helix</keyword>
<dbReference type="Gene3D" id="1.10.3720.10">
    <property type="entry name" value="MetI-like"/>
    <property type="match status" value="1"/>
</dbReference>
<dbReference type="CDD" id="cd06261">
    <property type="entry name" value="TM_PBP2"/>
    <property type="match status" value="1"/>
</dbReference>
<sequence>MTGDLSFSARQRLLLIPVYTLLVMAAALTLVPFIWMACAAFKGNADFFSSVFLPRGDGFLGIAWDRLTVVNFKRLFTELSIGNALLNSFFLSSVSAIAATLCSAAGGYALAKFRFAGRGFVLNLVLVALVIPGPLLMAPGYQLIYKLGLLDTYAGLILPGVAPAFGIFLFRQATMNAIPHELLESARIDGAGELRIFFTLVLPLLRPMIGAFLMITFLGTWNNFIGPQIILQSPELFPLSVAINQLRGLYGQDYGMIMSGTLVSIAPVLCLFLLLQKEFIAGLTSGAVKG</sequence>
<comment type="similarity">
    <text evidence="7">Belongs to the binding-protein-dependent transport system permease family.</text>
</comment>
<evidence type="ECO:0000256" key="5">
    <source>
        <dbReference type="ARBA" id="ARBA00022989"/>
    </source>
</evidence>
<accession>A0A556QS64</accession>
<reference evidence="9 10" key="1">
    <citation type="submission" date="2019-07" db="EMBL/GenBank/DDBJ databases">
        <title>Description of 53C-WASEF.</title>
        <authorList>
            <person name="Pitt A."/>
            <person name="Hahn M.W."/>
        </authorList>
    </citation>
    <scope>NUCLEOTIDE SEQUENCE [LARGE SCALE GENOMIC DNA]</scope>
    <source>
        <strain evidence="9 10">53C-WASEF</strain>
    </source>
</reference>
<evidence type="ECO:0000256" key="1">
    <source>
        <dbReference type="ARBA" id="ARBA00004651"/>
    </source>
</evidence>
<feature type="transmembrane region" description="Helical" evidence="7">
    <location>
        <begin position="12"/>
        <end position="35"/>
    </location>
</feature>
<feature type="transmembrane region" description="Helical" evidence="7">
    <location>
        <begin position="153"/>
        <end position="173"/>
    </location>
</feature>
<proteinExistence type="inferred from homology"/>
<keyword evidence="4 7" id="KW-0812">Transmembrane</keyword>
<keyword evidence="2 7" id="KW-0813">Transport</keyword>
<feature type="domain" description="ABC transmembrane type-1" evidence="8">
    <location>
        <begin position="85"/>
        <end position="275"/>
    </location>
</feature>
<keyword evidence="3" id="KW-1003">Cell membrane</keyword>
<evidence type="ECO:0000313" key="9">
    <source>
        <dbReference type="EMBL" id="TSJ79459.1"/>
    </source>
</evidence>
<dbReference type="SUPFAM" id="SSF161098">
    <property type="entry name" value="MetI-like"/>
    <property type="match status" value="1"/>
</dbReference>
<organism evidence="9 10">
    <name type="scientific">Rariglobus hedericola</name>
    <dbReference type="NCBI Taxonomy" id="2597822"/>
    <lineage>
        <taxon>Bacteria</taxon>
        <taxon>Pseudomonadati</taxon>
        <taxon>Verrucomicrobiota</taxon>
        <taxon>Opitutia</taxon>
        <taxon>Opitutales</taxon>
        <taxon>Opitutaceae</taxon>
        <taxon>Rariglobus</taxon>
    </lineage>
</organism>
<feature type="transmembrane region" description="Helical" evidence="7">
    <location>
        <begin position="194"/>
        <end position="218"/>
    </location>
</feature>
<dbReference type="EMBL" id="VMBG01000001">
    <property type="protein sequence ID" value="TSJ79459.1"/>
    <property type="molecule type" value="Genomic_DNA"/>
</dbReference>
<evidence type="ECO:0000256" key="7">
    <source>
        <dbReference type="RuleBase" id="RU363032"/>
    </source>
</evidence>
<name>A0A556QS64_9BACT</name>
<keyword evidence="6 7" id="KW-0472">Membrane</keyword>
<evidence type="ECO:0000313" key="10">
    <source>
        <dbReference type="Proteomes" id="UP000315648"/>
    </source>
</evidence>